<evidence type="ECO:0000313" key="1">
    <source>
        <dbReference type="EMBL" id="GBP30853.1"/>
    </source>
</evidence>
<accession>A0A4C1UWI1</accession>
<comment type="caution">
    <text evidence="1">The sequence shown here is derived from an EMBL/GenBank/DDBJ whole genome shotgun (WGS) entry which is preliminary data.</text>
</comment>
<dbReference type="AlphaFoldDB" id="A0A4C1UWI1"/>
<protein>
    <submittedName>
        <fullName evidence="1">Uncharacterized protein</fullName>
    </submittedName>
</protein>
<keyword evidence="2" id="KW-1185">Reference proteome</keyword>
<dbReference type="EMBL" id="BGZK01000238">
    <property type="protein sequence ID" value="GBP30853.1"/>
    <property type="molecule type" value="Genomic_DNA"/>
</dbReference>
<name>A0A4C1UWI1_EUMVA</name>
<evidence type="ECO:0000313" key="2">
    <source>
        <dbReference type="Proteomes" id="UP000299102"/>
    </source>
</evidence>
<organism evidence="1 2">
    <name type="scientific">Eumeta variegata</name>
    <name type="common">Bagworm moth</name>
    <name type="synonym">Eumeta japonica</name>
    <dbReference type="NCBI Taxonomy" id="151549"/>
    <lineage>
        <taxon>Eukaryota</taxon>
        <taxon>Metazoa</taxon>
        <taxon>Ecdysozoa</taxon>
        <taxon>Arthropoda</taxon>
        <taxon>Hexapoda</taxon>
        <taxon>Insecta</taxon>
        <taxon>Pterygota</taxon>
        <taxon>Neoptera</taxon>
        <taxon>Endopterygota</taxon>
        <taxon>Lepidoptera</taxon>
        <taxon>Glossata</taxon>
        <taxon>Ditrysia</taxon>
        <taxon>Tineoidea</taxon>
        <taxon>Psychidae</taxon>
        <taxon>Oiketicinae</taxon>
        <taxon>Eumeta</taxon>
    </lineage>
</organism>
<reference evidence="1 2" key="1">
    <citation type="journal article" date="2019" name="Commun. Biol.">
        <title>The bagworm genome reveals a unique fibroin gene that provides high tensile strength.</title>
        <authorList>
            <person name="Kono N."/>
            <person name="Nakamura H."/>
            <person name="Ohtoshi R."/>
            <person name="Tomita M."/>
            <person name="Numata K."/>
            <person name="Arakawa K."/>
        </authorList>
    </citation>
    <scope>NUCLEOTIDE SEQUENCE [LARGE SCALE GENOMIC DNA]</scope>
</reference>
<gene>
    <name evidence="1" type="ORF">EVAR_91594_1</name>
</gene>
<proteinExistence type="predicted"/>
<sequence>MTRLRLTQTTKDEAAREGHIEVLCAPASEEAKSRSSMRLFNTFRLQLRMCEHRMSSITFAWKDLAVNSDLVPVSILVLMLFLI</sequence>
<dbReference type="Proteomes" id="UP000299102">
    <property type="component" value="Unassembled WGS sequence"/>
</dbReference>